<dbReference type="InParanoid" id="W2RUU6"/>
<keyword evidence="4 8" id="KW-1133">Transmembrane helix</keyword>
<dbReference type="Proteomes" id="UP000030752">
    <property type="component" value="Unassembled WGS sequence"/>
</dbReference>
<feature type="region of interest" description="Disordered" evidence="7">
    <location>
        <begin position="376"/>
        <end position="411"/>
    </location>
</feature>
<feature type="transmembrane region" description="Helical" evidence="8">
    <location>
        <begin position="46"/>
        <end position="69"/>
    </location>
</feature>
<evidence type="ECO:0000313" key="11">
    <source>
        <dbReference type="Proteomes" id="UP000030752"/>
    </source>
</evidence>
<dbReference type="PANTHER" id="PTHR12560">
    <property type="entry name" value="LONGEVITY ASSURANCE FACTOR 1 LAG1"/>
    <property type="match status" value="1"/>
</dbReference>
<feature type="domain" description="TLC" evidence="9">
    <location>
        <begin position="84"/>
        <end position="321"/>
    </location>
</feature>
<dbReference type="InterPro" id="IPR016439">
    <property type="entry name" value="Lag1/Lac1-like"/>
</dbReference>
<evidence type="ECO:0000313" key="10">
    <source>
        <dbReference type="EMBL" id="ETN40291.1"/>
    </source>
</evidence>
<dbReference type="PANTHER" id="PTHR12560:SF0">
    <property type="entry name" value="LD18904P"/>
    <property type="match status" value="1"/>
</dbReference>
<keyword evidence="11" id="KW-1185">Reference proteome</keyword>
<dbReference type="GO" id="GO:0016020">
    <property type="term" value="C:membrane"/>
    <property type="evidence" value="ECO:0007669"/>
    <property type="project" value="UniProtKB-SubCell"/>
</dbReference>
<dbReference type="eggNOG" id="KOG1607">
    <property type="taxonomic scope" value="Eukaryota"/>
</dbReference>
<dbReference type="EMBL" id="KB822720">
    <property type="protein sequence ID" value="ETN40291.1"/>
    <property type="molecule type" value="Genomic_DNA"/>
</dbReference>
<dbReference type="GeneID" id="19971906"/>
<evidence type="ECO:0000259" key="9">
    <source>
        <dbReference type="PROSITE" id="PS50922"/>
    </source>
</evidence>
<name>W2RUU6_CYPE1</name>
<dbReference type="InterPro" id="IPR006634">
    <property type="entry name" value="TLC-dom"/>
</dbReference>
<evidence type="ECO:0000256" key="5">
    <source>
        <dbReference type="ARBA" id="ARBA00023136"/>
    </source>
</evidence>
<reference evidence="10 11" key="1">
    <citation type="submission" date="2013-03" db="EMBL/GenBank/DDBJ databases">
        <title>The Genome Sequence of Phialophora europaea CBS 101466.</title>
        <authorList>
            <consortium name="The Broad Institute Genomics Platform"/>
            <person name="Cuomo C."/>
            <person name="de Hoog S."/>
            <person name="Gorbushina A."/>
            <person name="Walker B."/>
            <person name="Young S.K."/>
            <person name="Zeng Q."/>
            <person name="Gargeya S."/>
            <person name="Fitzgerald M."/>
            <person name="Haas B."/>
            <person name="Abouelleil A."/>
            <person name="Allen A.W."/>
            <person name="Alvarado L."/>
            <person name="Arachchi H.M."/>
            <person name="Berlin A.M."/>
            <person name="Chapman S.B."/>
            <person name="Gainer-Dewar J."/>
            <person name="Goldberg J."/>
            <person name="Griggs A."/>
            <person name="Gujja S."/>
            <person name="Hansen M."/>
            <person name="Howarth C."/>
            <person name="Imamovic A."/>
            <person name="Ireland A."/>
            <person name="Larimer J."/>
            <person name="McCowan C."/>
            <person name="Murphy C."/>
            <person name="Pearson M."/>
            <person name="Poon T.W."/>
            <person name="Priest M."/>
            <person name="Roberts A."/>
            <person name="Saif S."/>
            <person name="Shea T."/>
            <person name="Sisk P."/>
            <person name="Sykes S."/>
            <person name="Wortman J."/>
            <person name="Nusbaum C."/>
            <person name="Birren B."/>
        </authorList>
    </citation>
    <scope>NUCLEOTIDE SEQUENCE [LARGE SCALE GENOMIC DNA]</scope>
    <source>
        <strain evidence="10 11">CBS 101466</strain>
    </source>
</reference>
<evidence type="ECO:0000256" key="7">
    <source>
        <dbReference type="SAM" id="MobiDB-lite"/>
    </source>
</evidence>
<feature type="transmembrane region" description="Helical" evidence="8">
    <location>
        <begin position="292"/>
        <end position="310"/>
    </location>
</feature>
<evidence type="ECO:0000256" key="4">
    <source>
        <dbReference type="ARBA" id="ARBA00022989"/>
    </source>
</evidence>
<comment type="similarity">
    <text evidence="2">Belongs to the sphingosine N-acyltransferase family.</text>
</comment>
<dbReference type="AlphaFoldDB" id="W2RUU6"/>
<gene>
    <name evidence="10" type="ORF">HMPREF1541_04567</name>
</gene>
<accession>W2RUU6</accession>
<evidence type="ECO:0000256" key="6">
    <source>
        <dbReference type="PROSITE-ProRule" id="PRU00205"/>
    </source>
</evidence>
<dbReference type="OrthoDB" id="537032at2759"/>
<dbReference type="RefSeq" id="XP_008717134.1">
    <property type="nucleotide sequence ID" value="XM_008718912.1"/>
</dbReference>
<dbReference type="STRING" id="1220924.W2RUU6"/>
<evidence type="ECO:0000256" key="3">
    <source>
        <dbReference type="ARBA" id="ARBA00022692"/>
    </source>
</evidence>
<evidence type="ECO:0000256" key="1">
    <source>
        <dbReference type="ARBA" id="ARBA00004141"/>
    </source>
</evidence>
<dbReference type="GO" id="GO:0050291">
    <property type="term" value="F:sphingosine N-acyltransferase activity"/>
    <property type="evidence" value="ECO:0007669"/>
    <property type="project" value="InterPro"/>
</dbReference>
<dbReference type="PROSITE" id="PS50922">
    <property type="entry name" value="TLC"/>
    <property type="match status" value="1"/>
</dbReference>
<dbReference type="GO" id="GO:0046513">
    <property type="term" value="P:ceramide biosynthetic process"/>
    <property type="evidence" value="ECO:0007669"/>
    <property type="project" value="InterPro"/>
</dbReference>
<protein>
    <recommendedName>
        <fullName evidence="9">TLC domain-containing protein</fullName>
    </recommendedName>
</protein>
<keyword evidence="3 6" id="KW-0812">Transmembrane</keyword>
<organism evidence="10 11">
    <name type="scientific">Cyphellophora europaea (strain CBS 101466)</name>
    <name type="common">Phialophora europaea</name>
    <dbReference type="NCBI Taxonomy" id="1220924"/>
    <lineage>
        <taxon>Eukaryota</taxon>
        <taxon>Fungi</taxon>
        <taxon>Dikarya</taxon>
        <taxon>Ascomycota</taxon>
        <taxon>Pezizomycotina</taxon>
        <taxon>Eurotiomycetes</taxon>
        <taxon>Chaetothyriomycetidae</taxon>
        <taxon>Chaetothyriales</taxon>
        <taxon>Cyphellophoraceae</taxon>
        <taxon>Cyphellophora</taxon>
    </lineage>
</organism>
<feature type="transmembrane region" description="Helical" evidence="8">
    <location>
        <begin position="90"/>
        <end position="114"/>
    </location>
</feature>
<comment type="subcellular location">
    <subcellularLocation>
        <location evidence="1">Membrane</location>
        <topology evidence="1">Multi-pass membrane protein</topology>
    </subcellularLocation>
</comment>
<proteinExistence type="inferred from homology"/>
<evidence type="ECO:0000256" key="8">
    <source>
        <dbReference type="SAM" id="Phobius"/>
    </source>
</evidence>
<evidence type="ECO:0000256" key="2">
    <source>
        <dbReference type="ARBA" id="ARBA00009808"/>
    </source>
</evidence>
<dbReference type="SMART" id="SM00724">
    <property type="entry name" value="TLC"/>
    <property type="match status" value="1"/>
</dbReference>
<dbReference type="VEuPathDB" id="FungiDB:HMPREF1541_04567"/>
<dbReference type="HOGENOM" id="CLU_028277_2_2_1"/>
<feature type="transmembrane region" description="Helical" evidence="8">
    <location>
        <begin position="134"/>
        <end position="151"/>
    </location>
</feature>
<dbReference type="Pfam" id="PF03798">
    <property type="entry name" value="TRAM_LAG1_CLN8"/>
    <property type="match status" value="1"/>
</dbReference>
<sequence length="429" mass="49875">MSVTMISILFSVHVAFPDARHHTRKFFRISYYNPITGTFALGWDDIWFVFYWIIVFTGARCFTMDYILSPIAHRAGIHKKKAKVRFAEQAWILLYYGLFWCIGMNLLINSPYWLDLRALWRNWPIREMEGLAKWYYLVQFAFWLQQIVVVNIEERRKDHWQMFSHHLVTCALIFTSYGYHQSRVGHLILVIMDPVDIILSLAKILKYLRLQLLCDIAFGVFIVVWFITRHIFYPLVCWSIYKHIPEEISYGCYSGSDSDLHGPQPVPEDWDHLTQPFRDPVGLVCWNNNIKWVFLGMLLALHGLVLLWFVQIVRVAYKVLSGQPAEDTRSDDEDEEEEEDMIDVIDMASTEKQGTGYINQVNVGAESRPFIEKEVLSTDQQFADGKAKSPTRKSSRRRGEGQSSGVNLLAGSDRKELLGRIGCDKPTNE</sequence>
<keyword evidence="5 6" id="KW-0472">Membrane</keyword>
<feature type="transmembrane region" description="Helical" evidence="8">
    <location>
        <begin position="212"/>
        <end position="232"/>
    </location>
</feature>